<organism evidence="1 2">
    <name type="scientific">Kipferlia bialata</name>
    <dbReference type="NCBI Taxonomy" id="797122"/>
    <lineage>
        <taxon>Eukaryota</taxon>
        <taxon>Metamonada</taxon>
        <taxon>Carpediemonas-like organisms</taxon>
        <taxon>Kipferlia</taxon>
    </lineage>
</organism>
<evidence type="ECO:0000313" key="2">
    <source>
        <dbReference type="Proteomes" id="UP000265618"/>
    </source>
</evidence>
<name>A0A9K3D278_9EUKA</name>
<protein>
    <submittedName>
        <fullName evidence="1">Uncharacterized protein</fullName>
    </submittedName>
</protein>
<comment type="caution">
    <text evidence="1">The sequence shown here is derived from an EMBL/GenBank/DDBJ whole genome shotgun (WGS) entry which is preliminary data.</text>
</comment>
<proteinExistence type="predicted"/>
<dbReference type="AlphaFoldDB" id="A0A9K3D278"/>
<gene>
    <name evidence="1" type="ORF">KIPB_009804</name>
</gene>
<feature type="non-terminal residue" evidence="1">
    <location>
        <position position="1"/>
    </location>
</feature>
<reference evidence="1 2" key="1">
    <citation type="journal article" date="2018" name="PLoS ONE">
        <title>The draft genome of Kipferlia bialata reveals reductive genome evolution in fornicate parasites.</title>
        <authorList>
            <person name="Tanifuji G."/>
            <person name="Takabayashi S."/>
            <person name="Kume K."/>
            <person name="Takagi M."/>
            <person name="Nakayama T."/>
            <person name="Kamikawa R."/>
            <person name="Inagaki Y."/>
            <person name="Hashimoto T."/>
        </authorList>
    </citation>
    <scope>NUCLEOTIDE SEQUENCE [LARGE SCALE GENOMIC DNA]</scope>
    <source>
        <strain evidence="1">NY0173</strain>
    </source>
</reference>
<dbReference type="EMBL" id="BDIP01003441">
    <property type="protein sequence ID" value="GIQ87708.1"/>
    <property type="molecule type" value="Genomic_DNA"/>
</dbReference>
<evidence type="ECO:0000313" key="1">
    <source>
        <dbReference type="EMBL" id="GIQ87708.1"/>
    </source>
</evidence>
<accession>A0A9K3D278</accession>
<sequence>EGLEDINLAFSKHVKGTKNSIAQIESALALLQAQTRNQDEATTALQQVLADSRAQQEEKIATETAHLHSCVSETQATLRTLISNLDAKASKVGNDLRVLNDRERETTKKRLEHERRQGEAIRSLEETTHHQAKAFEAHQMEVVKELEGVHLQHGQMASRVGDTEIQVTQLEALTKDHGEQLTTLHGESVSLGARLNGLRDR</sequence>
<dbReference type="Proteomes" id="UP000265618">
    <property type="component" value="Unassembled WGS sequence"/>
</dbReference>
<keyword evidence="2" id="KW-1185">Reference proteome</keyword>